<dbReference type="InterPro" id="IPR018392">
    <property type="entry name" value="LysM"/>
</dbReference>
<sequence length="230" mass="25259">MIKYFFLITSCIALLTACSGYRAPTAVELHGQRGALKPGGNYIIKRGDTLFGIAWRYGLDMDELARWNNITDKNHILAGTVLRTSPPIGIERETVIAPSVSQSGLNGWIWPTRGNVTQSFSPTQPGKQGIRINGVRGQNIRAASDGEVAYTGTGLSGFGRMVIIRHKDRILSAYGYLDKVHVSEGQKIQRGQPLGTMGIGPRNTPMLHFETRKQGKPVNPYAYIGTTPRY</sequence>
<dbReference type="PANTHER" id="PTHR21666:SF263">
    <property type="entry name" value="MUREIN HYDROLASE ACTIVATOR NLPD"/>
    <property type="match status" value="1"/>
</dbReference>
<dbReference type="PROSITE" id="PS51257">
    <property type="entry name" value="PROKAR_LIPOPROTEIN"/>
    <property type="match status" value="1"/>
</dbReference>
<dbReference type="Pfam" id="PF01476">
    <property type="entry name" value="LysM"/>
    <property type="match status" value="1"/>
</dbReference>
<organism evidence="5 6">
    <name type="scientific">Suttonella ornithocola</name>
    <dbReference type="NCBI Taxonomy" id="279832"/>
    <lineage>
        <taxon>Bacteria</taxon>
        <taxon>Pseudomonadati</taxon>
        <taxon>Pseudomonadota</taxon>
        <taxon>Gammaproteobacteria</taxon>
        <taxon>Cardiobacteriales</taxon>
        <taxon>Cardiobacteriaceae</taxon>
        <taxon>Suttonella</taxon>
    </lineage>
</organism>
<keyword evidence="5" id="KW-0378">Hydrolase</keyword>
<dbReference type="OrthoDB" id="9795421at2"/>
<dbReference type="CDD" id="cd12797">
    <property type="entry name" value="M23_peptidase"/>
    <property type="match status" value="1"/>
</dbReference>
<accession>A0A380RAM9</accession>
<dbReference type="CDD" id="cd00118">
    <property type="entry name" value="LysM"/>
    <property type="match status" value="1"/>
</dbReference>
<reference evidence="5 6" key="1">
    <citation type="submission" date="2018-06" db="EMBL/GenBank/DDBJ databases">
        <authorList>
            <consortium name="Pathogen Informatics"/>
            <person name="Doyle S."/>
        </authorList>
    </citation>
    <scope>NUCLEOTIDE SEQUENCE [LARGE SCALE GENOMIC DNA]</scope>
    <source>
        <strain evidence="5 6">NCTC13337</strain>
    </source>
</reference>
<evidence type="ECO:0000313" key="5">
    <source>
        <dbReference type="EMBL" id="SUQ09737.1"/>
    </source>
</evidence>
<dbReference type="SMART" id="SM00257">
    <property type="entry name" value="LysM"/>
    <property type="match status" value="1"/>
</dbReference>
<keyword evidence="2" id="KW-0732">Signal</keyword>
<feature type="signal peptide" evidence="2">
    <location>
        <begin position="1"/>
        <end position="22"/>
    </location>
</feature>
<dbReference type="RefSeq" id="WP_072575565.1">
    <property type="nucleotide sequence ID" value="NZ_LWHB01000012.1"/>
</dbReference>
<dbReference type="Gene3D" id="3.10.350.10">
    <property type="entry name" value="LysM domain"/>
    <property type="match status" value="1"/>
</dbReference>
<gene>
    <name evidence="5" type="primary">nlpD_3</name>
    <name evidence="4" type="synonym">nlpD_2</name>
    <name evidence="4" type="ORF">NCTC13337_01324</name>
    <name evidence="5" type="ORF">NCTC13337_02736</name>
</gene>
<dbReference type="PROSITE" id="PS51782">
    <property type="entry name" value="LYSM"/>
    <property type="match status" value="1"/>
</dbReference>
<dbReference type="EMBL" id="UHIC01000002">
    <property type="protein sequence ID" value="SUQ09737.1"/>
    <property type="molecule type" value="Genomic_DNA"/>
</dbReference>
<dbReference type="InterPro" id="IPR011055">
    <property type="entry name" value="Dup_hybrid_motif"/>
</dbReference>
<dbReference type="EMBL" id="UHIC01000001">
    <property type="protein sequence ID" value="SUO95427.1"/>
    <property type="molecule type" value="Genomic_DNA"/>
</dbReference>
<feature type="domain" description="LysM" evidence="3">
    <location>
        <begin position="40"/>
        <end position="84"/>
    </location>
</feature>
<dbReference type="Gene3D" id="2.70.70.10">
    <property type="entry name" value="Glucose Permease (Domain IIA)"/>
    <property type="match status" value="1"/>
</dbReference>
<dbReference type="GO" id="GO:0004222">
    <property type="term" value="F:metalloendopeptidase activity"/>
    <property type="evidence" value="ECO:0007669"/>
    <property type="project" value="TreeGrafter"/>
</dbReference>
<evidence type="ECO:0000313" key="6">
    <source>
        <dbReference type="Proteomes" id="UP000254601"/>
    </source>
</evidence>
<evidence type="ECO:0000256" key="2">
    <source>
        <dbReference type="SAM" id="SignalP"/>
    </source>
</evidence>
<evidence type="ECO:0000313" key="4">
    <source>
        <dbReference type="EMBL" id="SUO95427.1"/>
    </source>
</evidence>
<dbReference type="InterPro" id="IPR016047">
    <property type="entry name" value="M23ase_b-sheet_dom"/>
</dbReference>
<feature type="chain" id="PRO_5033360929" evidence="2">
    <location>
        <begin position="23"/>
        <end position="230"/>
    </location>
</feature>
<dbReference type="AlphaFoldDB" id="A0A380RAM9"/>
<dbReference type="Pfam" id="PF01551">
    <property type="entry name" value="Peptidase_M23"/>
    <property type="match status" value="1"/>
</dbReference>
<dbReference type="InterPro" id="IPR050570">
    <property type="entry name" value="Cell_wall_metabolism_enzyme"/>
</dbReference>
<evidence type="ECO:0000259" key="3">
    <source>
        <dbReference type="PROSITE" id="PS51782"/>
    </source>
</evidence>
<dbReference type="InterPro" id="IPR036779">
    <property type="entry name" value="LysM_dom_sf"/>
</dbReference>
<proteinExistence type="inferred from homology"/>
<keyword evidence="6" id="KW-1185">Reference proteome</keyword>
<protein>
    <submittedName>
        <fullName evidence="5">Murein hydrolase activator NlpD</fullName>
    </submittedName>
</protein>
<name>A0A380RAM9_9GAMM</name>
<dbReference type="PANTHER" id="PTHR21666">
    <property type="entry name" value="PEPTIDASE-RELATED"/>
    <property type="match status" value="1"/>
</dbReference>
<evidence type="ECO:0000256" key="1">
    <source>
        <dbReference type="ARBA" id="ARBA00038420"/>
    </source>
</evidence>
<dbReference type="Proteomes" id="UP000254601">
    <property type="component" value="Unassembled WGS sequence"/>
</dbReference>
<comment type="similarity">
    <text evidence="1">Belongs to the E.coli NlpD/Haemophilus LppB family.</text>
</comment>
<dbReference type="SUPFAM" id="SSF51261">
    <property type="entry name" value="Duplicated hybrid motif"/>
    <property type="match status" value="1"/>
</dbReference>